<accession>A0A3B0ZM57</accession>
<organism evidence="6">
    <name type="scientific">hydrothermal vent metagenome</name>
    <dbReference type="NCBI Taxonomy" id="652676"/>
    <lineage>
        <taxon>unclassified sequences</taxon>
        <taxon>metagenomes</taxon>
        <taxon>ecological metagenomes</taxon>
    </lineage>
</organism>
<dbReference type="GO" id="GO:0008270">
    <property type="term" value="F:zinc ion binding"/>
    <property type="evidence" value="ECO:0007669"/>
    <property type="project" value="InterPro"/>
</dbReference>
<dbReference type="GO" id="GO:0004222">
    <property type="term" value="F:metalloendopeptidase activity"/>
    <property type="evidence" value="ECO:0007669"/>
    <property type="project" value="InterPro"/>
</dbReference>
<dbReference type="SUPFAM" id="SSF55486">
    <property type="entry name" value="Metalloproteases ('zincins'), catalytic domain"/>
    <property type="match status" value="1"/>
</dbReference>
<dbReference type="Gene3D" id="3.40.390.10">
    <property type="entry name" value="Collagenase (Catalytic Domain)"/>
    <property type="match status" value="1"/>
</dbReference>
<name>A0A3B0ZM57_9ZZZZ</name>
<evidence type="ECO:0000256" key="1">
    <source>
        <dbReference type="ARBA" id="ARBA00022670"/>
    </source>
</evidence>
<keyword evidence="2" id="KW-0479">Metal-binding</keyword>
<evidence type="ECO:0000256" key="4">
    <source>
        <dbReference type="ARBA" id="ARBA00022833"/>
    </source>
</evidence>
<dbReference type="InterPro" id="IPR021190">
    <property type="entry name" value="Pept_M10A"/>
</dbReference>
<keyword evidence="4" id="KW-0862">Zinc</keyword>
<proteinExistence type="predicted"/>
<dbReference type="InterPro" id="IPR001818">
    <property type="entry name" value="Pept_M10_metallopeptidase"/>
</dbReference>
<dbReference type="GO" id="GO:0006508">
    <property type="term" value="P:proteolysis"/>
    <property type="evidence" value="ECO:0007669"/>
    <property type="project" value="UniProtKB-KW"/>
</dbReference>
<dbReference type="PRINTS" id="PR00138">
    <property type="entry name" value="MATRIXIN"/>
</dbReference>
<evidence type="ECO:0000256" key="2">
    <source>
        <dbReference type="ARBA" id="ARBA00022723"/>
    </source>
</evidence>
<dbReference type="InterPro" id="IPR024079">
    <property type="entry name" value="MetalloPept_cat_dom_sf"/>
</dbReference>
<dbReference type="AlphaFoldDB" id="A0A3B0ZM57"/>
<evidence type="ECO:0000313" key="6">
    <source>
        <dbReference type="EMBL" id="VAW88417.1"/>
    </source>
</evidence>
<evidence type="ECO:0000256" key="3">
    <source>
        <dbReference type="ARBA" id="ARBA00022801"/>
    </source>
</evidence>
<keyword evidence="3" id="KW-0378">Hydrolase</keyword>
<dbReference type="Pfam" id="PF00413">
    <property type="entry name" value="Peptidase_M10"/>
    <property type="match status" value="1"/>
</dbReference>
<evidence type="ECO:0000259" key="5">
    <source>
        <dbReference type="Pfam" id="PF00413"/>
    </source>
</evidence>
<gene>
    <name evidence="6" type="ORF">MNBD_GAMMA16-1876</name>
</gene>
<feature type="domain" description="Peptidase M10 metallopeptidase" evidence="5">
    <location>
        <begin position="148"/>
        <end position="228"/>
    </location>
</feature>
<sequence length="274" mass="30156">MNNKWYFLCIMFFTVLLTKQAWGFAFFVVNDDVLEISATGTPVIWEEKNVAIGININRQPLKQQLLDGMLQWNNTGANITLVEGQRTGLACVHGDGLNNVELSQNICGRDWGDTLGITTLSSLTFGDATYLTEADILLRSFDSDPTRKWAANSDPLIAENFYCYQNNQGGETCDFARVVLHELGHAIGLNHPDEIEQSVKAIMNSGNTQNQTGRILAADDIAGIRTLYPNNRDAITRTAGLESLPSNSDNSNGGGAINLGLLLGLLCLIRKRFW</sequence>
<protein>
    <recommendedName>
        <fullName evidence="5">Peptidase M10 metallopeptidase domain-containing protein</fullName>
    </recommendedName>
</protein>
<dbReference type="GO" id="GO:0031012">
    <property type="term" value="C:extracellular matrix"/>
    <property type="evidence" value="ECO:0007669"/>
    <property type="project" value="InterPro"/>
</dbReference>
<reference evidence="6" key="1">
    <citation type="submission" date="2018-06" db="EMBL/GenBank/DDBJ databases">
        <authorList>
            <person name="Zhirakovskaya E."/>
        </authorList>
    </citation>
    <scope>NUCLEOTIDE SEQUENCE</scope>
</reference>
<dbReference type="EMBL" id="UOFO01000145">
    <property type="protein sequence ID" value="VAW88417.1"/>
    <property type="molecule type" value="Genomic_DNA"/>
</dbReference>
<keyword evidence="1" id="KW-0645">Protease</keyword>